<evidence type="ECO:0000256" key="6">
    <source>
        <dbReference type="ARBA" id="ARBA00022692"/>
    </source>
</evidence>
<dbReference type="InterPro" id="IPR009357">
    <property type="entry name" value="Riboflavin_transptr"/>
</dbReference>
<evidence type="ECO:0000313" key="10">
    <source>
        <dbReference type="Ensembl" id="ENSGAGP00000022567.1"/>
    </source>
</evidence>
<dbReference type="Ensembl" id="ENSGAGT00000025710.1">
    <property type="protein sequence ID" value="ENSGAGP00000022567.1"/>
    <property type="gene ID" value="ENSGAGG00000016551.1"/>
</dbReference>
<evidence type="ECO:0000256" key="4">
    <source>
        <dbReference type="ARBA" id="ARBA00022448"/>
    </source>
</evidence>
<dbReference type="GO" id="GO:0005886">
    <property type="term" value="C:plasma membrane"/>
    <property type="evidence" value="ECO:0007669"/>
    <property type="project" value="UniProtKB-SubCell"/>
</dbReference>
<accession>A0A452I4X3</accession>
<evidence type="ECO:0000256" key="3">
    <source>
        <dbReference type="ARBA" id="ARBA00006366"/>
    </source>
</evidence>
<dbReference type="Proteomes" id="UP000291020">
    <property type="component" value="Unassembled WGS sequence"/>
</dbReference>
<comment type="function">
    <text evidence="9">Plasma membrane transporter mediating the uptake by cells of the water soluble vitamin B2/riboflavin that plays a key role in biochemical oxidation-reduction reactions of the carbohydrate, lipid, and amino acid metabolism.</text>
</comment>
<comment type="caution">
    <text evidence="9">Lacks conserved residue(s) required for the propagation of feature annotation.</text>
</comment>
<feature type="transmembrane region" description="Helical" evidence="9">
    <location>
        <begin position="42"/>
        <end position="65"/>
    </location>
</feature>
<dbReference type="PANTHER" id="PTHR12929">
    <property type="entry name" value="SOLUTE CARRIER FAMILY 52"/>
    <property type="match status" value="1"/>
</dbReference>
<comment type="subcellular location">
    <subcellularLocation>
        <location evidence="2 9">Cell membrane</location>
        <topology evidence="2 9">Multi-pass membrane protein</topology>
    </subcellularLocation>
</comment>
<keyword evidence="7 9" id="KW-1133">Transmembrane helix</keyword>
<protein>
    <recommendedName>
        <fullName evidence="9">Riboflavin transporter</fullName>
    </recommendedName>
</protein>
<organism evidence="10 11">
    <name type="scientific">Gopherus agassizii</name>
    <name type="common">Agassiz's desert tortoise</name>
    <dbReference type="NCBI Taxonomy" id="38772"/>
    <lineage>
        <taxon>Eukaryota</taxon>
        <taxon>Metazoa</taxon>
        <taxon>Chordata</taxon>
        <taxon>Craniata</taxon>
        <taxon>Vertebrata</taxon>
        <taxon>Euteleostomi</taxon>
        <taxon>Archelosauria</taxon>
        <taxon>Testudinata</taxon>
        <taxon>Testudines</taxon>
        <taxon>Cryptodira</taxon>
        <taxon>Durocryptodira</taxon>
        <taxon>Testudinoidea</taxon>
        <taxon>Testudinidae</taxon>
        <taxon>Gopherus</taxon>
    </lineage>
</organism>
<evidence type="ECO:0000256" key="5">
    <source>
        <dbReference type="ARBA" id="ARBA00022475"/>
    </source>
</evidence>
<keyword evidence="11" id="KW-1185">Reference proteome</keyword>
<comment type="catalytic activity">
    <reaction evidence="1 9">
        <text>riboflavin(in) = riboflavin(out)</text>
        <dbReference type="Rhea" id="RHEA:35015"/>
        <dbReference type="ChEBI" id="CHEBI:57986"/>
    </reaction>
</comment>
<evidence type="ECO:0000256" key="7">
    <source>
        <dbReference type="ARBA" id="ARBA00022989"/>
    </source>
</evidence>
<dbReference type="Pfam" id="PF06237">
    <property type="entry name" value="SLC52_ribofla_tr"/>
    <property type="match status" value="1"/>
</dbReference>
<proteinExistence type="inferred from homology"/>
<evidence type="ECO:0000256" key="1">
    <source>
        <dbReference type="ARBA" id="ARBA00000215"/>
    </source>
</evidence>
<dbReference type="PANTHER" id="PTHR12929:SF6">
    <property type="entry name" value="SOLUTE CARRIER FAMILY 52, RIBOFLAVIN TRANSPORTER, MEMBER 3-B"/>
    <property type="match status" value="1"/>
</dbReference>
<keyword evidence="6 9" id="KW-0812">Transmembrane</keyword>
<keyword evidence="5 9" id="KW-1003">Cell membrane</keyword>
<name>A0A452I4X3_9SAUR</name>
<keyword evidence="4 9" id="KW-0813">Transport</keyword>
<dbReference type="GO" id="GO:0032217">
    <property type="term" value="F:riboflavin transmembrane transporter activity"/>
    <property type="evidence" value="ECO:0007669"/>
    <property type="project" value="UniProtKB-UniRule"/>
</dbReference>
<evidence type="ECO:0000256" key="2">
    <source>
        <dbReference type="ARBA" id="ARBA00004651"/>
    </source>
</evidence>
<evidence type="ECO:0000313" key="11">
    <source>
        <dbReference type="Proteomes" id="UP000291020"/>
    </source>
</evidence>
<evidence type="ECO:0000256" key="8">
    <source>
        <dbReference type="ARBA" id="ARBA00023136"/>
    </source>
</evidence>
<comment type="similarity">
    <text evidence="3 9">Belongs to the riboflavin transporter family.</text>
</comment>
<evidence type="ECO:0000256" key="9">
    <source>
        <dbReference type="RuleBase" id="RU368035"/>
    </source>
</evidence>
<reference evidence="10" key="3">
    <citation type="submission" date="2025-09" db="UniProtKB">
        <authorList>
            <consortium name="Ensembl"/>
        </authorList>
    </citation>
    <scope>IDENTIFICATION</scope>
</reference>
<dbReference type="AlphaFoldDB" id="A0A452I4X3"/>
<sequence length="74" mass="7983">MALVVHILACLLGTGSWVAINGMWVELPLIVPRVPEGWYLPSYLTVLIQFANVGPLFVTLIAPAAEGARMVQGH</sequence>
<keyword evidence="8 9" id="KW-0472">Membrane</keyword>
<reference evidence="11" key="1">
    <citation type="journal article" date="2017" name="PLoS ONE">
        <title>The Agassiz's desert tortoise genome provides a resource for the conservation of a threatened species.</title>
        <authorList>
            <person name="Tollis M."/>
            <person name="DeNardo D.F."/>
            <person name="Cornelius J.A."/>
            <person name="Dolby G.A."/>
            <person name="Edwards T."/>
            <person name="Henen B.T."/>
            <person name="Karl A.E."/>
            <person name="Murphy R.W."/>
            <person name="Kusumi K."/>
        </authorList>
    </citation>
    <scope>NUCLEOTIDE SEQUENCE [LARGE SCALE GENOMIC DNA]</scope>
</reference>
<reference evidence="10" key="2">
    <citation type="submission" date="2025-08" db="UniProtKB">
        <authorList>
            <consortium name="Ensembl"/>
        </authorList>
    </citation>
    <scope>IDENTIFICATION</scope>
</reference>